<evidence type="ECO:0000313" key="3">
    <source>
        <dbReference type="Proteomes" id="UP000620124"/>
    </source>
</evidence>
<proteinExistence type="predicted"/>
<gene>
    <name evidence="2" type="ORF">MVEN_00684500</name>
</gene>
<dbReference type="EMBL" id="JACAZI010000005">
    <property type="protein sequence ID" value="KAF7359607.1"/>
    <property type="molecule type" value="Genomic_DNA"/>
</dbReference>
<keyword evidence="1" id="KW-0472">Membrane</keyword>
<protein>
    <submittedName>
        <fullName evidence="2">Uncharacterized protein</fullName>
    </submittedName>
</protein>
<feature type="transmembrane region" description="Helical" evidence="1">
    <location>
        <begin position="12"/>
        <end position="30"/>
    </location>
</feature>
<evidence type="ECO:0000313" key="2">
    <source>
        <dbReference type="EMBL" id="KAF7359607.1"/>
    </source>
</evidence>
<comment type="caution">
    <text evidence="2">The sequence shown here is derived from an EMBL/GenBank/DDBJ whole genome shotgun (WGS) entry which is preliminary data.</text>
</comment>
<dbReference type="Proteomes" id="UP000620124">
    <property type="component" value="Unassembled WGS sequence"/>
</dbReference>
<keyword evidence="3" id="KW-1185">Reference proteome</keyword>
<sequence>MSFELLPQFQLVAFVLPNLHILISHLCALGRKTKRRWELHYKACGWLMSKFYSSYRRCIAFKPPIHWHMWSGTPHLAHQILSPASTLSNTQPAIIACMARL</sequence>
<reference evidence="2" key="1">
    <citation type="submission" date="2020-05" db="EMBL/GenBank/DDBJ databases">
        <title>Mycena genomes resolve the evolution of fungal bioluminescence.</title>
        <authorList>
            <person name="Tsai I.J."/>
        </authorList>
    </citation>
    <scope>NUCLEOTIDE SEQUENCE</scope>
    <source>
        <strain evidence="2">CCC161011</strain>
    </source>
</reference>
<evidence type="ECO:0000256" key="1">
    <source>
        <dbReference type="SAM" id="Phobius"/>
    </source>
</evidence>
<organism evidence="2 3">
    <name type="scientific">Mycena venus</name>
    <dbReference type="NCBI Taxonomy" id="2733690"/>
    <lineage>
        <taxon>Eukaryota</taxon>
        <taxon>Fungi</taxon>
        <taxon>Dikarya</taxon>
        <taxon>Basidiomycota</taxon>
        <taxon>Agaricomycotina</taxon>
        <taxon>Agaricomycetes</taxon>
        <taxon>Agaricomycetidae</taxon>
        <taxon>Agaricales</taxon>
        <taxon>Marasmiineae</taxon>
        <taxon>Mycenaceae</taxon>
        <taxon>Mycena</taxon>
    </lineage>
</organism>
<name>A0A8H7D514_9AGAR</name>
<keyword evidence="1" id="KW-1133">Transmembrane helix</keyword>
<dbReference type="AlphaFoldDB" id="A0A8H7D514"/>
<accession>A0A8H7D514</accession>
<keyword evidence="1" id="KW-0812">Transmembrane</keyword>